<keyword evidence="2" id="KW-1185">Reference proteome</keyword>
<protein>
    <recommendedName>
        <fullName evidence="3">DNA binding domain-containing protein, excisionase family</fullName>
    </recommendedName>
</protein>
<dbReference type="EMBL" id="JBHMAU010000046">
    <property type="protein sequence ID" value="MFB9776132.1"/>
    <property type="molecule type" value="Genomic_DNA"/>
</dbReference>
<dbReference type="RefSeq" id="WP_376839837.1">
    <property type="nucleotide sequence ID" value="NZ_JBHMAU010000046.1"/>
</dbReference>
<evidence type="ECO:0000313" key="1">
    <source>
        <dbReference type="EMBL" id="MFB9776132.1"/>
    </source>
</evidence>
<name>A0ABV5X307_9MICO</name>
<evidence type="ECO:0008006" key="3">
    <source>
        <dbReference type="Google" id="ProtNLM"/>
    </source>
</evidence>
<reference evidence="1 2" key="1">
    <citation type="submission" date="2024-09" db="EMBL/GenBank/DDBJ databases">
        <authorList>
            <person name="Sun Q."/>
            <person name="Mori K."/>
        </authorList>
    </citation>
    <scope>NUCLEOTIDE SEQUENCE [LARGE SCALE GENOMIC DNA]</scope>
    <source>
        <strain evidence="1 2">JCM 11683</strain>
    </source>
</reference>
<proteinExistence type="predicted"/>
<dbReference type="Proteomes" id="UP001589707">
    <property type="component" value="Unassembled WGS sequence"/>
</dbReference>
<sequence length="70" mass="8180">MNREWVTTQEACNIFDVTRRTIERWKQVYPIREARLSRRMPLMLNLPDLEAAEAEAAHRNPAIADVASQE</sequence>
<evidence type="ECO:0000313" key="2">
    <source>
        <dbReference type="Proteomes" id="UP001589707"/>
    </source>
</evidence>
<organism evidence="1 2">
    <name type="scientific">Brevibacterium otitidis</name>
    <dbReference type="NCBI Taxonomy" id="53364"/>
    <lineage>
        <taxon>Bacteria</taxon>
        <taxon>Bacillati</taxon>
        <taxon>Actinomycetota</taxon>
        <taxon>Actinomycetes</taxon>
        <taxon>Micrococcales</taxon>
        <taxon>Brevibacteriaceae</taxon>
        <taxon>Brevibacterium</taxon>
    </lineage>
</organism>
<comment type="caution">
    <text evidence="1">The sequence shown here is derived from an EMBL/GenBank/DDBJ whole genome shotgun (WGS) entry which is preliminary data.</text>
</comment>
<accession>A0ABV5X307</accession>
<gene>
    <name evidence="1" type="ORF">ACFFN1_06915</name>
</gene>